<evidence type="ECO:0000256" key="1">
    <source>
        <dbReference type="ARBA" id="ARBA00022500"/>
    </source>
</evidence>
<comment type="caution">
    <text evidence="6">The sequence shown here is derived from an EMBL/GenBank/DDBJ whole genome shotgun (WGS) entry which is preliminary data.</text>
</comment>
<evidence type="ECO:0000256" key="2">
    <source>
        <dbReference type="ARBA" id="ARBA00029447"/>
    </source>
</evidence>
<gene>
    <name evidence="6" type="ORF">SDC9_55636</name>
</gene>
<keyword evidence="3" id="KW-0812">Transmembrane</keyword>
<accession>A0A644WZI5</accession>
<dbReference type="SUPFAM" id="SSF58104">
    <property type="entry name" value="Methyl-accepting chemotaxis protein (MCP) signaling domain"/>
    <property type="match status" value="1"/>
</dbReference>
<keyword evidence="3" id="KW-0472">Membrane</keyword>
<comment type="similarity">
    <text evidence="2">Belongs to the methyl-accepting chemotaxis (MCP) protein family.</text>
</comment>
<feature type="transmembrane region" description="Helical" evidence="3">
    <location>
        <begin position="46"/>
        <end position="70"/>
    </location>
</feature>
<dbReference type="SMART" id="SM00283">
    <property type="entry name" value="MA"/>
    <property type="match status" value="1"/>
</dbReference>
<feature type="transmembrane region" description="Helical" evidence="3">
    <location>
        <begin position="301"/>
        <end position="328"/>
    </location>
</feature>
<keyword evidence="3" id="KW-1133">Transmembrane helix</keyword>
<dbReference type="Pfam" id="PF00015">
    <property type="entry name" value="MCPsignal"/>
    <property type="match status" value="1"/>
</dbReference>
<dbReference type="Pfam" id="PF00672">
    <property type="entry name" value="HAMP"/>
    <property type="match status" value="1"/>
</dbReference>
<dbReference type="Gene3D" id="1.10.287.950">
    <property type="entry name" value="Methyl-accepting chemotaxis protein"/>
    <property type="match status" value="1"/>
</dbReference>
<dbReference type="Gene3D" id="3.30.450.20">
    <property type="entry name" value="PAS domain"/>
    <property type="match status" value="1"/>
</dbReference>
<dbReference type="SMART" id="SM00304">
    <property type="entry name" value="HAMP"/>
    <property type="match status" value="1"/>
</dbReference>
<proteinExistence type="inferred from homology"/>
<dbReference type="GO" id="GO:0004888">
    <property type="term" value="F:transmembrane signaling receptor activity"/>
    <property type="evidence" value="ECO:0007669"/>
    <property type="project" value="TreeGrafter"/>
</dbReference>
<evidence type="ECO:0000259" key="5">
    <source>
        <dbReference type="PROSITE" id="PS50885"/>
    </source>
</evidence>
<evidence type="ECO:0000313" key="6">
    <source>
        <dbReference type="EMBL" id="MPM09320.1"/>
    </source>
</evidence>
<keyword evidence="1" id="KW-0145">Chemotaxis</keyword>
<dbReference type="Gene3D" id="6.10.340.10">
    <property type="match status" value="1"/>
</dbReference>
<dbReference type="EMBL" id="VSSQ01001555">
    <property type="protein sequence ID" value="MPM09320.1"/>
    <property type="molecule type" value="Genomic_DNA"/>
</dbReference>
<dbReference type="GO" id="GO:0006935">
    <property type="term" value="P:chemotaxis"/>
    <property type="evidence" value="ECO:0007669"/>
    <property type="project" value="UniProtKB-KW"/>
</dbReference>
<dbReference type="PROSITE" id="PS50111">
    <property type="entry name" value="CHEMOTAXIS_TRANSDUC_2"/>
    <property type="match status" value="1"/>
</dbReference>
<organism evidence="6">
    <name type="scientific">bioreactor metagenome</name>
    <dbReference type="NCBI Taxonomy" id="1076179"/>
    <lineage>
        <taxon>unclassified sequences</taxon>
        <taxon>metagenomes</taxon>
        <taxon>ecological metagenomes</taxon>
    </lineage>
</organism>
<dbReference type="InterPro" id="IPR051310">
    <property type="entry name" value="MCP_chemotaxis"/>
</dbReference>
<dbReference type="PROSITE" id="PS50885">
    <property type="entry name" value="HAMP"/>
    <property type="match status" value="1"/>
</dbReference>
<dbReference type="InterPro" id="IPR004089">
    <property type="entry name" value="MCPsignal_dom"/>
</dbReference>
<dbReference type="GO" id="GO:0005886">
    <property type="term" value="C:plasma membrane"/>
    <property type="evidence" value="ECO:0007669"/>
    <property type="project" value="TreeGrafter"/>
</dbReference>
<reference evidence="6" key="1">
    <citation type="submission" date="2019-08" db="EMBL/GenBank/DDBJ databases">
        <authorList>
            <person name="Kucharzyk K."/>
            <person name="Murdoch R.W."/>
            <person name="Higgins S."/>
            <person name="Loffler F."/>
        </authorList>
    </citation>
    <scope>NUCLEOTIDE SEQUENCE</scope>
</reference>
<feature type="domain" description="HAMP" evidence="5">
    <location>
        <begin position="332"/>
        <end position="384"/>
    </location>
</feature>
<protein>
    <recommendedName>
        <fullName evidence="7">Methyl-accepting chemotaxis protein</fullName>
    </recommendedName>
</protein>
<dbReference type="GO" id="GO:0007165">
    <property type="term" value="P:signal transduction"/>
    <property type="evidence" value="ECO:0007669"/>
    <property type="project" value="InterPro"/>
</dbReference>
<dbReference type="PANTHER" id="PTHR43531">
    <property type="entry name" value="PROTEIN ICFG"/>
    <property type="match status" value="1"/>
</dbReference>
<dbReference type="PANTHER" id="PTHR43531:SF11">
    <property type="entry name" value="METHYL-ACCEPTING CHEMOTAXIS PROTEIN 3"/>
    <property type="match status" value="1"/>
</dbReference>
<dbReference type="CDD" id="cd12912">
    <property type="entry name" value="PDC2_MCP_like"/>
    <property type="match status" value="1"/>
</dbReference>
<feature type="domain" description="Methyl-accepting transducer" evidence="4">
    <location>
        <begin position="434"/>
        <end position="663"/>
    </location>
</feature>
<dbReference type="CDD" id="cd06225">
    <property type="entry name" value="HAMP"/>
    <property type="match status" value="1"/>
</dbReference>
<name>A0A644WZI5_9ZZZZ</name>
<dbReference type="InterPro" id="IPR003660">
    <property type="entry name" value="HAMP_dom"/>
</dbReference>
<evidence type="ECO:0000256" key="3">
    <source>
        <dbReference type="SAM" id="Phobius"/>
    </source>
</evidence>
<evidence type="ECO:0000259" key="4">
    <source>
        <dbReference type="PROSITE" id="PS50111"/>
    </source>
</evidence>
<dbReference type="AlphaFoldDB" id="A0A644WZI5"/>
<evidence type="ECO:0008006" key="7">
    <source>
        <dbReference type="Google" id="ProtNLM"/>
    </source>
</evidence>
<sequence length="684" mass="73578">MLKIKKFKIAQKGTKLKKKDTETEQKGKKVKQIGIKLKQKGIKGQLVTFTMCFIVCIIILLSLSSVYLSYNSTKQTLIKNLTVTSELVSEKISQQVNEYAVIAQAAYLYVDSVDITQVSVTKYLRDACKQYGLLSIDIVSKDGSSIIQFKKYNDDSVFQQATNGTATLSDPIINGQDASFEYIYPVNDEFVVIQFPYAVIGDMISAVKIGDTGSTYILNHLGTKVAHSDFSLVLSQQNNIKDAQSNPSLYKDVSELETKMISGETGFGFYTWKGDKEFGSYAPIAGTNGWSVNVTALTSEFMSGVTLTIFISLILGIAAILLATLAVLKIAGNITRPIEQIAKSVEQLSSGDLGIKLDIARHDEVGLIADKVNNMAQKFRELIYDISQFLNALSKGDLTAGSQCDYPGEFNAIHTAMKTITDGLNETMSIISIAADQVNSSSEQISGAAQGLASGTAEQAASIEQLSASVTSISEQAGKALDSVDTTTKFVHKISEKMEVSNARMQDLNAAMSEISSSSEKISSITKAIEDIAFQTNILALNAAIEAARAGEAGKGFAVVADEVRNLAAKSAEAAKQTSDLIENSVSTIENGKALSTQTAVALQEVTDQSELIVEAIQNIQLATKEQTQAIEQITQGLSQVSSVVQSNAATAEETSASSEEMAAQANTLRQEIEKFNLSKHEAI</sequence>